<feature type="domain" description="HTH luxR-type" evidence="4">
    <location>
        <begin position="131"/>
        <end position="195"/>
    </location>
</feature>
<dbReference type="CDD" id="cd17535">
    <property type="entry name" value="REC_NarL-like"/>
    <property type="match status" value="1"/>
</dbReference>
<dbReference type="GO" id="GO:0003677">
    <property type="term" value="F:DNA binding"/>
    <property type="evidence" value="ECO:0007669"/>
    <property type="project" value="UniProtKB-KW"/>
</dbReference>
<gene>
    <name evidence="6" type="ORF">H7F51_11375</name>
</gene>
<dbReference type="RefSeq" id="WP_185664421.1">
    <property type="nucleotide sequence ID" value="NZ_JACLAW010000008.1"/>
</dbReference>
<keyword evidence="2" id="KW-0238">DNA-binding</keyword>
<dbReference type="Pfam" id="PF00072">
    <property type="entry name" value="Response_reg"/>
    <property type="match status" value="1"/>
</dbReference>
<reference evidence="6 7" key="1">
    <citation type="submission" date="2020-08" db="EMBL/GenBank/DDBJ databases">
        <title>The genome sequence of type strain Novosphingobium flavum NBRC 111647.</title>
        <authorList>
            <person name="Liu Y."/>
        </authorList>
    </citation>
    <scope>NUCLEOTIDE SEQUENCE [LARGE SCALE GENOMIC DNA]</scope>
    <source>
        <strain evidence="6 7">NBRC 111647</strain>
    </source>
</reference>
<evidence type="ECO:0000313" key="7">
    <source>
        <dbReference type="Proteomes" id="UP000566813"/>
    </source>
</evidence>
<dbReference type="InterPro" id="IPR001789">
    <property type="entry name" value="Sig_transdc_resp-reg_receiver"/>
</dbReference>
<keyword evidence="1 3" id="KW-0597">Phosphoprotein</keyword>
<proteinExistence type="predicted"/>
<name>A0A7X1KM86_9SPHN</name>
<protein>
    <submittedName>
        <fullName evidence="6">Response regulator transcription factor</fullName>
    </submittedName>
</protein>
<dbReference type="InterPro" id="IPR036388">
    <property type="entry name" value="WH-like_DNA-bd_sf"/>
</dbReference>
<dbReference type="SMART" id="SM00448">
    <property type="entry name" value="REC"/>
    <property type="match status" value="1"/>
</dbReference>
<sequence length="195" mass="21116">MKRVLLVDDHPLFRQALAATVQRINKDITVEQYGSLASVRVALEEHPAPDLILLDLNLADCSGMVGLPALKGAFPDIPIAIVSANDDPEMINNAIICGAAGYISKAVAVTELSAAIECLLEGEEWFEQDVAPGGLETLTPTQMRILDAVQRGLMYKQIAFEVGICEATVKYHLANIFKRLGVKSRAQLLALSCRT</sequence>
<dbReference type="PANTHER" id="PTHR45566:SF1">
    <property type="entry name" value="HTH-TYPE TRANSCRIPTIONAL REGULATOR YHJB-RELATED"/>
    <property type="match status" value="1"/>
</dbReference>
<dbReference type="InterPro" id="IPR011006">
    <property type="entry name" value="CheY-like_superfamily"/>
</dbReference>
<dbReference type="InterPro" id="IPR016032">
    <property type="entry name" value="Sig_transdc_resp-reg_C-effctor"/>
</dbReference>
<dbReference type="EMBL" id="JACLAW010000008">
    <property type="protein sequence ID" value="MBC2666118.1"/>
    <property type="molecule type" value="Genomic_DNA"/>
</dbReference>
<dbReference type="CDD" id="cd06170">
    <property type="entry name" value="LuxR_C_like"/>
    <property type="match status" value="1"/>
</dbReference>
<keyword evidence="7" id="KW-1185">Reference proteome</keyword>
<dbReference type="InterPro" id="IPR058245">
    <property type="entry name" value="NreC/VraR/RcsB-like_REC"/>
</dbReference>
<comment type="caution">
    <text evidence="6">The sequence shown here is derived from an EMBL/GenBank/DDBJ whole genome shotgun (WGS) entry which is preliminary data.</text>
</comment>
<organism evidence="6 7">
    <name type="scientific">Novosphingobium flavum</name>
    <dbReference type="NCBI Taxonomy" id="1778672"/>
    <lineage>
        <taxon>Bacteria</taxon>
        <taxon>Pseudomonadati</taxon>
        <taxon>Pseudomonadota</taxon>
        <taxon>Alphaproteobacteria</taxon>
        <taxon>Sphingomonadales</taxon>
        <taxon>Sphingomonadaceae</taxon>
        <taxon>Novosphingobium</taxon>
    </lineage>
</organism>
<dbReference type="Pfam" id="PF00196">
    <property type="entry name" value="GerE"/>
    <property type="match status" value="1"/>
</dbReference>
<dbReference type="SMART" id="SM00421">
    <property type="entry name" value="HTH_LUXR"/>
    <property type="match status" value="1"/>
</dbReference>
<dbReference type="Gene3D" id="3.40.50.2300">
    <property type="match status" value="1"/>
</dbReference>
<evidence type="ECO:0000259" key="4">
    <source>
        <dbReference type="PROSITE" id="PS50043"/>
    </source>
</evidence>
<dbReference type="PROSITE" id="PS50043">
    <property type="entry name" value="HTH_LUXR_2"/>
    <property type="match status" value="1"/>
</dbReference>
<evidence type="ECO:0000256" key="2">
    <source>
        <dbReference type="ARBA" id="ARBA00023125"/>
    </source>
</evidence>
<feature type="modified residue" description="4-aspartylphosphate" evidence="3">
    <location>
        <position position="55"/>
    </location>
</feature>
<dbReference type="InterPro" id="IPR051015">
    <property type="entry name" value="EvgA-like"/>
</dbReference>
<dbReference type="AlphaFoldDB" id="A0A7X1KM86"/>
<dbReference type="PROSITE" id="PS00622">
    <property type="entry name" value="HTH_LUXR_1"/>
    <property type="match status" value="1"/>
</dbReference>
<accession>A0A7X1KM86</accession>
<dbReference type="SUPFAM" id="SSF46894">
    <property type="entry name" value="C-terminal effector domain of the bipartite response regulators"/>
    <property type="match status" value="1"/>
</dbReference>
<dbReference type="Proteomes" id="UP000566813">
    <property type="component" value="Unassembled WGS sequence"/>
</dbReference>
<dbReference type="PROSITE" id="PS50110">
    <property type="entry name" value="RESPONSE_REGULATORY"/>
    <property type="match status" value="1"/>
</dbReference>
<dbReference type="PRINTS" id="PR00038">
    <property type="entry name" value="HTHLUXR"/>
</dbReference>
<dbReference type="InterPro" id="IPR000792">
    <property type="entry name" value="Tscrpt_reg_LuxR_C"/>
</dbReference>
<evidence type="ECO:0000256" key="1">
    <source>
        <dbReference type="ARBA" id="ARBA00022553"/>
    </source>
</evidence>
<dbReference type="GO" id="GO:0000160">
    <property type="term" value="P:phosphorelay signal transduction system"/>
    <property type="evidence" value="ECO:0007669"/>
    <property type="project" value="InterPro"/>
</dbReference>
<evidence type="ECO:0000259" key="5">
    <source>
        <dbReference type="PROSITE" id="PS50110"/>
    </source>
</evidence>
<dbReference type="PANTHER" id="PTHR45566">
    <property type="entry name" value="HTH-TYPE TRANSCRIPTIONAL REGULATOR YHJB-RELATED"/>
    <property type="match status" value="1"/>
</dbReference>
<feature type="domain" description="Response regulatory" evidence="5">
    <location>
        <begin position="3"/>
        <end position="120"/>
    </location>
</feature>
<dbReference type="Gene3D" id="1.10.10.10">
    <property type="entry name" value="Winged helix-like DNA-binding domain superfamily/Winged helix DNA-binding domain"/>
    <property type="match status" value="1"/>
</dbReference>
<evidence type="ECO:0000313" key="6">
    <source>
        <dbReference type="EMBL" id="MBC2666118.1"/>
    </source>
</evidence>
<dbReference type="GO" id="GO:0006355">
    <property type="term" value="P:regulation of DNA-templated transcription"/>
    <property type="evidence" value="ECO:0007669"/>
    <property type="project" value="InterPro"/>
</dbReference>
<evidence type="ECO:0000256" key="3">
    <source>
        <dbReference type="PROSITE-ProRule" id="PRU00169"/>
    </source>
</evidence>
<dbReference type="SUPFAM" id="SSF52172">
    <property type="entry name" value="CheY-like"/>
    <property type="match status" value="1"/>
</dbReference>